<proteinExistence type="inferred from homology"/>
<dbReference type="Proteomes" id="UP001186944">
    <property type="component" value="Unassembled WGS sequence"/>
</dbReference>
<keyword evidence="2" id="KW-0812">Transmembrane</keyword>
<evidence type="ECO:0000256" key="1">
    <source>
        <dbReference type="ARBA" id="ARBA00009024"/>
    </source>
</evidence>
<organism evidence="3 4">
    <name type="scientific">Pinctada imbricata</name>
    <name type="common">Atlantic pearl-oyster</name>
    <name type="synonym">Pinctada martensii</name>
    <dbReference type="NCBI Taxonomy" id="66713"/>
    <lineage>
        <taxon>Eukaryota</taxon>
        <taxon>Metazoa</taxon>
        <taxon>Spiralia</taxon>
        <taxon>Lophotrochozoa</taxon>
        <taxon>Mollusca</taxon>
        <taxon>Bivalvia</taxon>
        <taxon>Autobranchia</taxon>
        <taxon>Pteriomorphia</taxon>
        <taxon>Pterioida</taxon>
        <taxon>Pterioidea</taxon>
        <taxon>Pteriidae</taxon>
        <taxon>Pinctada</taxon>
    </lineage>
</organism>
<evidence type="ECO:0000256" key="2">
    <source>
        <dbReference type="SAM" id="Phobius"/>
    </source>
</evidence>
<evidence type="ECO:0000313" key="4">
    <source>
        <dbReference type="Proteomes" id="UP001186944"/>
    </source>
</evidence>
<dbReference type="NCBIfam" id="TIGR01571">
    <property type="entry name" value="A_thal_Cys_rich"/>
    <property type="match status" value="1"/>
</dbReference>
<keyword evidence="4" id="KW-1185">Reference proteome</keyword>
<protein>
    <submittedName>
        <fullName evidence="3">Uncharacterized protein</fullName>
    </submittedName>
</protein>
<dbReference type="Pfam" id="PF04749">
    <property type="entry name" value="PLAC8"/>
    <property type="match status" value="1"/>
</dbReference>
<sequence>MSAEWQHGLFGCFDNMTICLLSFFVPCYQVGKNAEAIGESCILCGIGSFFFIPLVILRGKIREAKGIQGSFIGDCCVYYWCGYCAIAQEGMEVQGMGPGGMGIARV</sequence>
<feature type="transmembrane region" description="Helical" evidence="2">
    <location>
        <begin position="37"/>
        <end position="57"/>
    </location>
</feature>
<dbReference type="EMBL" id="VSWD01000014">
    <property type="protein sequence ID" value="KAK3083325.1"/>
    <property type="molecule type" value="Genomic_DNA"/>
</dbReference>
<accession>A0AA89BL38</accession>
<comment type="caution">
    <text evidence="3">The sequence shown here is derived from an EMBL/GenBank/DDBJ whole genome shotgun (WGS) entry which is preliminary data.</text>
</comment>
<evidence type="ECO:0000313" key="3">
    <source>
        <dbReference type="EMBL" id="KAK3083325.1"/>
    </source>
</evidence>
<name>A0AA89BL38_PINIB</name>
<dbReference type="InterPro" id="IPR006461">
    <property type="entry name" value="PLAC_motif_containing"/>
</dbReference>
<keyword evidence="2" id="KW-0472">Membrane</keyword>
<keyword evidence="2" id="KW-1133">Transmembrane helix</keyword>
<feature type="transmembrane region" description="Helical" evidence="2">
    <location>
        <begin position="12"/>
        <end position="31"/>
    </location>
</feature>
<comment type="similarity">
    <text evidence="1">Belongs to the cornifelin family.</text>
</comment>
<gene>
    <name evidence="3" type="ORF">FSP39_019492</name>
</gene>
<dbReference type="AlphaFoldDB" id="A0AA89BL38"/>
<reference evidence="3" key="1">
    <citation type="submission" date="2019-08" db="EMBL/GenBank/DDBJ databases">
        <title>The improved chromosome-level genome for the pearl oyster Pinctada fucata martensii using PacBio sequencing and Hi-C.</title>
        <authorList>
            <person name="Zheng Z."/>
        </authorList>
    </citation>
    <scope>NUCLEOTIDE SEQUENCE</scope>
    <source>
        <strain evidence="3">ZZ-2019</strain>
        <tissue evidence="3">Adductor muscle</tissue>
    </source>
</reference>
<dbReference type="PANTHER" id="PTHR15907">
    <property type="entry name" value="DUF614 FAMILY PROTEIN-RELATED"/>
    <property type="match status" value="1"/>
</dbReference>